<keyword evidence="3" id="KW-1185">Reference proteome</keyword>
<keyword evidence="2" id="KW-0808">Transferase</keyword>
<dbReference type="Pfam" id="PF13410">
    <property type="entry name" value="GST_C_2"/>
    <property type="match status" value="1"/>
</dbReference>
<name>A0A2N3PPJ2_9PROT</name>
<feature type="domain" description="GST N-terminal" evidence="1">
    <location>
        <begin position="1"/>
        <end position="80"/>
    </location>
</feature>
<dbReference type="PROSITE" id="PS50404">
    <property type="entry name" value="GST_NTER"/>
    <property type="match status" value="1"/>
</dbReference>
<evidence type="ECO:0000313" key="3">
    <source>
        <dbReference type="Proteomes" id="UP000233293"/>
    </source>
</evidence>
<evidence type="ECO:0000259" key="1">
    <source>
        <dbReference type="PROSITE" id="PS50404"/>
    </source>
</evidence>
<dbReference type="AlphaFoldDB" id="A0A2N3PPJ2"/>
<dbReference type="InterPro" id="IPR004045">
    <property type="entry name" value="Glutathione_S-Trfase_N"/>
</dbReference>
<dbReference type="RefSeq" id="WP_101252852.1">
    <property type="nucleotide sequence ID" value="NZ_PIUM01000034.1"/>
</dbReference>
<dbReference type="InterPro" id="IPR050983">
    <property type="entry name" value="GST_Omega/HSP26"/>
</dbReference>
<dbReference type="PANTHER" id="PTHR43968">
    <property type="match status" value="1"/>
</dbReference>
<dbReference type="EMBL" id="PIUM01000034">
    <property type="protein sequence ID" value="PKU22294.1"/>
    <property type="molecule type" value="Genomic_DNA"/>
</dbReference>
<dbReference type="GO" id="GO:0016740">
    <property type="term" value="F:transferase activity"/>
    <property type="evidence" value="ECO:0007669"/>
    <property type="project" value="UniProtKB-KW"/>
</dbReference>
<organism evidence="2 3">
    <name type="scientific">Telmatospirillum siberiense</name>
    <dbReference type="NCBI Taxonomy" id="382514"/>
    <lineage>
        <taxon>Bacteria</taxon>
        <taxon>Pseudomonadati</taxon>
        <taxon>Pseudomonadota</taxon>
        <taxon>Alphaproteobacteria</taxon>
        <taxon>Rhodospirillales</taxon>
        <taxon>Rhodospirillaceae</taxon>
        <taxon>Telmatospirillum</taxon>
    </lineage>
</organism>
<dbReference type="Proteomes" id="UP000233293">
    <property type="component" value="Unassembled WGS sequence"/>
</dbReference>
<dbReference type="GO" id="GO:0005737">
    <property type="term" value="C:cytoplasm"/>
    <property type="evidence" value="ECO:0007669"/>
    <property type="project" value="TreeGrafter"/>
</dbReference>
<reference evidence="3" key="1">
    <citation type="submission" date="2017-12" db="EMBL/GenBank/DDBJ databases">
        <title>Draft genome sequence of Telmatospirillum siberiense 26-4b1T, an acidotolerant peatland alphaproteobacterium potentially involved in sulfur cycling.</title>
        <authorList>
            <person name="Hausmann B."/>
            <person name="Pjevac P."/>
            <person name="Schreck K."/>
            <person name="Herbold C.W."/>
            <person name="Daims H."/>
            <person name="Wagner M."/>
            <person name="Pester M."/>
            <person name="Loy A."/>
        </authorList>
    </citation>
    <scope>NUCLEOTIDE SEQUENCE [LARGE SCALE GENOMIC DNA]</scope>
    <source>
        <strain evidence="3">26-4b1</strain>
    </source>
</reference>
<dbReference type="CDD" id="cd03205">
    <property type="entry name" value="GST_C_6"/>
    <property type="match status" value="1"/>
</dbReference>
<dbReference type="SUPFAM" id="SSF52833">
    <property type="entry name" value="Thioredoxin-like"/>
    <property type="match status" value="1"/>
</dbReference>
<protein>
    <submittedName>
        <fullName evidence="2">Glutathione S-transferase</fullName>
    </submittedName>
</protein>
<evidence type="ECO:0000313" key="2">
    <source>
        <dbReference type="EMBL" id="PKU22294.1"/>
    </source>
</evidence>
<dbReference type="PANTHER" id="PTHR43968:SF6">
    <property type="entry name" value="GLUTATHIONE S-TRANSFERASE OMEGA"/>
    <property type="match status" value="1"/>
</dbReference>
<dbReference type="OrthoDB" id="9795329at2"/>
<proteinExistence type="predicted"/>
<dbReference type="CDD" id="cd03049">
    <property type="entry name" value="GST_N_3"/>
    <property type="match status" value="1"/>
</dbReference>
<comment type="caution">
    <text evidence="2">The sequence shown here is derived from an EMBL/GenBank/DDBJ whole genome shotgun (WGS) entry which is preliminary data.</text>
</comment>
<accession>A0A2N3PPJ2</accession>
<dbReference type="Pfam" id="PF13409">
    <property type="entry name" value="GST_N_2"/>
    <property type="match status" value="1"/>
</dbReference>
<dbReference type="Gene3D" id="3.40.30.10">
    <property type="entry name" value="Glutaredoxin"/>
    <property type="match status" value="1"/>
</dbReference>
<dbReference type="SUPFAM" id="SSF47616">
    <property type="entry name" value="GST C-terminal domain-like"/>
    <property type="match status" value="1"/>
</dbReference>
<sequence>MKLRYSPASPFARKVLVVAQEIGLGGAIERIPTDAWAADTDLPHDNPLCKVPALITDEGGHLYDSPVICEYLDSLHGGAKLFPPAGEARWTALRRQALADGIMDAALVCRVETTARPAEYRWTAWLDRQRNAITRAVDAFENETGSFSGFFSIGEIALVCALGYLDFRLPDLDWRQGHPSLATWYAAQESRPSVAETKPNG</sequence>
<dbReference type="Gene3D" id="1.20.1050.10">
    <property type="match status" value="1"/>
</dbReference>
<dbReference type="InterPro" id="IPR036249">
    <property type="entry name" value="Thioredoxin-like_sf"/>
</dbReference>
<gene>
    <name evidence="2" type="ORF">CWS72_22255</name>
</gene>
<dbReference type="InterPro" id="IPR036282">
    <property type="entry name" value="Glutathione-S-Trfase_C_sf"/>
</dbReference>